<keyword evidence="2" id="KW-0804">Transcription</keyword>
<dbReference type="PANTHER" id="PTHR43130">
    <property type="entry name" value="ARAC-FAMILY TRANSCRIPTIONAL REGULATOR"/>
    <property type="match status" value="1"/>
</dbReference>
<protein>
    <submittedName>
        <fullName evidence="4">GlxA family transcriptional regulator</fullName>
    </submittedName>
</protein>
<dbReference type="InterPro" id="IPR052158">
    <property type="entry name" value="INH-QAR"/>
</dbReference>
<dbReference type="Pfam" id="PF01965">
    <property type="entry name" value="DJ-1_PfpI"/>
    <property type="match status" value="1"/>
</dbReference>
<dbReference type="SUPFAM" id="SSF46689">
    <property type="entry name" value="Homeodomain-like"/>
    <property type="match status" value="2"/>
</dbReference>
<dbReference type="InterPro" id="IPR029062">
    <property type="entry name" value="Class_I_gatase-like"/>
</dbReference>
<dbReference type="InterPro" id="IPR002818">
    <property type="entry name" value="DJ-1/PfpI"/>
</dbReference>
<accession>A0ABV5ME28</accession>
<dbReference type="Gene3D" id="1.10.10.60">
    <property type="entry name" value="Homeodomain-like"/>
    <property type="match status" value="1"/>
</dbReference>
<dbReference type="CDD" id="cd03137">
    <property type="entry name" value="GATase1_AraC_1"/>
    <property type="match status" value="1"/>
</dbReference>
<dbReference type="EMBL" id="JBHMCA010000052">
    <property type="protein sequence ID" value="MFB9447106.1"/>
    <property type="molecule type" value="Genomic_DNA"/>
</dbReference>
<sequence length="312" mass="32861">MALRRVAAYVPDGVASLGLGLAAGVFRARPGLTGFDFAVCAERRGPVGTDLGVPVVAGHGLGLLARADLVLVLPGSGPPAPRLPAALRRAHARGATVAAHCLGVFALAASGLLDGLAATTHWQHAGALAAEFPAVTVRPEHLYIDEGRILTGAGAAAGLDLYLHLIRRDHGAALANAIARLLVVAPHRDGGQQQYVEAPVPAGADSDRLAAVLTWMQAHLGEAQPVDALAARALMSRRSFIRYFRSATGTTPHAWLRAQRLNRAEELLETTTLSTAQIAARTGYRSAAVLREQFARRRGLAPSDYRRAFSRT</sequence>
<evidence type="ECO:0000313" key="5">
    <source>
        <dbReference type="Proteomes" id="UP001589608"/>
    </source>
</evidence>
<dbReference type="InterPro" id="IPR018060">
    <property type="entry name" value="HTH_AraC"/>
</dbReference>
<dbReference type="Pfam" id="PF12833">
    <property type="entry name" value="HTH_18"/>
    <property type="match status" value="1"/>
</dbReference>
<dbReference type="PROSITE" id="PS01124">
    <property type="entry name" value="HTH_ARAC_FAMILY_2"/>
    <property type="match status" value="1"/>
</dbReference>
<evidence type="ECO:0000256" key="2">
    <source>
        <dbReference type="ARBA" id="ARBA00023163"/>
    </source>
</evidence>
<dbReference type="SMART" id="SM00342">
    <property type="entry name" value="HTH_ARAC"/>
    <property type="match status" value="1"/>
</dbReference>
<evidence type="ECO:0000313" key="4">
    <source>
        <dbReference type="EMBL" id="MFB9447106.1"/>
    </source>
</evidence>
<dbReference type="RefSeq" id="WP_223092631.1">
    <property type="nucleotide sequence ID" value="NZ_CP061913.1"/>
</dbReference>
<gene>
    <name evidence="4" type="ORF">ACFFTR_28790</name>
</gene>
<reference evidence="4 5" key="1">
    <citation type="submission" date="2024-09" db="EMBL/GenBank/DDBJ databases">
        <authorList>
            <person name="Sun Q."/>
            <person name="Mori K."/>
        </authorList>
    </citation>
    <scope>NUCLEOTIDE SEQUENCE [LARGE SCALE GENOMIC DNA]</scope>
    <source>
        <strain evidence="4 5">JCM 3307</strain>
    </source>
</reference>
<dbReference type="Proteomes" id="UP001589608">
    <property type="component" value="Unassembled WGS sequence"/>
</dbReference>
<dbReference type="PANTHER" id="PTHR43130:SF3">
    <property type="entry name" value="HTH-TYPE TRANSCRIPTIONAL REGULATOR RV1931C"/>
    <property type="match status" value="1"/>
</dbReference>
<proteinExistence type="predicted"/>
<feature type="domain" description="HTH araC/xylS-type" evidence="3">
    <location>
        <begin position="210"/>
        <end position="308"/>
    </location>
</feature>
<evidence type="ECO:0000259" key="3">
    <source>
        <dbReference type="PROSITE" id="PS01124"/>
    </source>
</evidence>
<keyword evidence="5" id="KW-1185">Reference proteome</keyword>
<comment type="caution">
    <text evidence="4">The sequence shown here is derived from an EMBL/GenBank/DDBJ whole genome shotgun (WGS) entry which is preliminary data.</text>
</comment>
<keyword evidence="1" id="KW-0805">Transcription regulation</keyword>
<dbReference type="Gene3D" id="3.40.50.880">
    <property type="match status" value="1"/>
</dbReference>
<evidence type="ECO:0000256" key="1">
    <source>
        <dbReference type="ARBA" id="ARBA00023015"/>
    </source>
</evidence>
<organism evidence="4 5">
    <name type="scientific">Dactylosporangium vinaceum</name>
    <dbReference type="NCBI Taxonomy" id="53362"/>
    <lineage>
        <taxon>Bacteria</taxon>
        <taxon>Bacillati</taxon>
        <taxon>Actinomycetota</taxon>
        <taxon>Actinomycetes</taxon>
        <taxon>Micromonosporales</taxon>
        <taxon>Micromonosporaceae</taxon>
        <taxon>Dactylosporangium</taxon>
    </lineage>
</organism>
<dbReference type="SUPFAM" id="SSF52317">
    <property type="entry name" value="Class I glutamine amidotransferase-like"/>
    <property type="match status" value="1"/>
</dbReference>
<name>A0ABV5ME28_9ACTN</name>
<dbReference type="InterPro" id="IPR009057">
    <property type="entry name" value="Homeodomain-like_sf"/>
</dbReference>